<dbReference type="AlphaFoldDB" id="A0A4R6FX29"/>
<dbReference type="PANTHER" id="PTHR43747">
    <property type="entry name" value="FAD-BINDING PROTEIN"/>
    <property type="match status" value="1"/>
</dbReference>
<reference evidence="1 2" key="1">
    <citation type="submission" date="2019-03" db="EMBL/GenBank/DDBJ databases">
        <title>Genomic Encyclopedia of Type Strains, Phase IV (KMG-IV): sequencing the most valuable type-strain genomes for metagenomic binning, comparative biology and taxonomic classification.</title>
        <authorList>
            <person name="Goeker M."/>
        </authorList>
    </citation>
    <scope>NUCLEOTIDE SEQUENCE [LARGE SCALE GENOMIC DNA]</scope>
    <source>
        <strain evidence="1 2">DSM 25059</strain>
    </source>
</reference>
<proteinExistence type="predicted"/>
<dbReference type="EMBL" id="SNWD01000002">
    <property type="protein sequence ID" value="TDN85545.1"/>
    <property type="molecule type" value="Genomic_DNA"/>
</dbReference>
<dbReference type="Proteomes" id="UP000295493">
    <property type="component" value="Unassembled WGS sequence"/>
</dbReference>
<dbReference type="PANTHER" id="PTHR43747:SF4">
    <property type="entry name" value="FLAVIN-DEPENDENT TRYPTOPHAN HALOGENASE"/>
    <property type="match status" value="1"/>
</dbReference>
<organism evidence="1 2">
    <name type="scientific">Stakelama pacifica</name>
    <dbReference type="NCBI Taxonomy" id="517720"/>
    <lineage>
        <taxon>Bacteria</taxon>
        <taxon>Pseudomonadati</taxon>
        <taxon>Pseudomonadota</taxon>
        <taxon>Alphaproteobacteria</taxon>
        <taxon>Sphingomonadales</taxon>
        <taxon>Sphingomonadaceae</taxon>
        <taxon>Stakelama</taxon>
    </lineage>
</organism>
<dbReference type="InterPro" id="IPR006905">
    <property type="entry name" value="Flavin_halogenase"/>
</dbReference>
<evidence type="ECO:0000313" key="1">
    <source>
        <dbReference type="EMBL" id="TDN85545.1"/>
    </source>
</evidence>
<dbReference type="OrthoDB" id="462203at2"/>
<evidence type="ECO:0000313" key="2">
    <source>
        <dbReference type="Proteomes" id="UP000295493"/>
    </source>
</evidence>
<comment type="caution">
    <text evidence="1">The sequence shown here is derived from an EMBL/GenBank/DDBJ whole genome shotgun (WGS) entry which is preliminary data.</text>
</comment>
<gene>
    <name evidence="1" type="ORF">EV664_102252</name>
</gene>
<dbReference type="InterPro" id="IPR036188">
    <property type="entry name" value="FAD/NAD-bd_sf"/>
</dbReference>
<name>A0A4R6FX29_9SPHN</name>
<sequence>MTSRAIRTIAVVGNGIAGWSAAAALKKRVPGISVALVPVADLKPGLADLCASAAPSIGDFHSDIGLSERDIVRRTGAAFRLGSRYQDWHGPGSGFFHAYGPAGFAQGQLPFAALWLRAGSPRPYQDYAPGAVLAEQGRFLPGGTDLPGDYAHGLMLDLHVYPRFLAAYARHLDVLVSEGTLAGMDVSDGRVTGLRLSDGSTLRADMYVDASNVAASLMRALADPDWQDWRQWLPADTLERSRTAPDPGLPPFDRVRAISNGWEATISLPACTETLRVTAKPGDAGASAVRFASGRRAQAWSGNVVAIGDAYAVIEPLEGAPLHLLHSQIDRLVGSLPDRDFDAIELAQYNRETGEEADRVRDFLIAHYVLSGRCDAAPPLLAETLALFAHRGRLPMRDGESFDKHSWLALLFGHGTVPAHADPLAVALDTGEAQRALADHRLHLEQGAAKAPAHSAYLKSLEASA</sequence>
<keyword evidence="2" id="KW-1185">Reference proteome</keyword>
<dbReference type="InterPro" id="IPR050816">
    <property type="entry name" value="Flavin-dep_Halogenase_NPB"/>
</dbReference>
<protein>
    <submittedName>
        <fullName evidence="1">Tryptophan halogenase</fullName>
    </submittedName>
</protein>
<dbReference type="RefSeq" id="WP_133494469.1">
    <property type="nucleotide sequence ID" value="NZ_BMLU01000002.1"/>
</dbReference>
<dbReference type="GO" id="GO:0004497">
    <property type="term" value="F:monooxygenase activity"/>
    <property type="evidence" value="ECO:0007669"/>
    <property type="project" value="InterPro"/>
</dbReference>
<accession>A0A4R6FX29</accession>
<dbReference type="SUPFAM" id="SSF51905">
    <property type="entry name" value="FAD/NAD(P)-binding domain"/>
    <property type="match status" value="1"/>
</dbReference>
<dbReference type="Pfam" id="PF04820">
    <property type="entry name" value="Trp_halogenase"/>
    <property type="match status" value="1"/>
</dbReference>
<dbReference type="Gene3D" id="3.50.50.60">
    <property type="entry name" value="FAD/NAD(P)-binding domain"/>
    <property type="match status" value="1"/>
</dbReference>